<protein>
    <recommendedName>
        <fullName evidence="1">Oxidoreductase molybdopterin-binding domain-containing protein</fullName>
    </recommendedName>
</protein>
<dbReference type="InterPro" id="IPR036374">
    <property type="entry name" value="OxRdtase_Mopterin-bd_sf"/>
</dbReference>
<accession>A0A0B6S997</accession>
<evidence type="ECO:0000313" key="3">
    <source>
        <dbReference type="Proteomes" id="UP000031838"/>
    </source>
</evidence>
<dbReference type="EMBL" id="CP002581">
    <property type="protein sequence ID" value="AJK48811.1"/>
    <property type="molecule type" value="Genomic_DNA"/>
</dbReference>
<dbReference type="InterPro" id="IPR000572">
    <property type="entry name" value="OxRdtase_Mopterin-bd_dom"/>
</dbReference>
<gene>
    <name evidence="2" type="ORF">BGL_2c07270</name>
</gene>
<dbReference type="Proteomes" id="UP000031838">
    <property type="component" value="Chromosome 2"/>
</dbReference>
<reference evidence="3" key="1">
    <citation type="submission" date="2011-03" db="EMBL/GenBank/DDBJ databases">
        <authorList>
            <person name="Voget S."/>
            <person name="Streit W.R."/>
            <person name="Jaeger K.E."/>
            <person name="Daniel R."/>
        </authorList>
    </citation>
    <scope>NUCLEOTIDE SEQUENCE [LARGE SCALE GENOMIC DNA]</scope>
    <source>
        <strain evidence="3">PG1</strain>
    </source>
</reference>
<organism evidence="2 3">
    <name type="scientific">Burkholderia plantarii</name>
    <dbReference type="NCBI Taxonomy" id="41899"/>
    <lineage>
        <taxon>Bacteria</taxon>
        <taxon>Pseudomonadati</taxon>
        <taxon>Pseudomonadota</taxon>
        <taxon>Betaproteobacteria</taxon>
        <taxon>Burkholderiales</taxon>
        <taxon>Burkholderiaceae</taxon>
        <taxon>Burkholderia</taxon>
    </lineage>
</organism>
<sequence length="166" mass="17554">MTTPNLAAPAAHPLAAPAAGVVHVAGDVLRPASLSLAQLAELPSVVCEPFALRCFTSGRYLRDVERYRGVRLTELFTRAGLHDPASGDFKRTIFLAIGHDGYAVTFSWHELFNTAIGEQAIVAFECGGQPLTAEGGGPLLFSGADLSPAPRHVKRLASLVARVIVP</sequence>
<dbReference type="SUPFAM" id="SSF56524">
    <property type="entry name" value="Oxidoreductase molybdopterin-binding domain"/>
    <property type="match status" value="1"/>
</dbReference>
<dbReference type="HOGENOM" id="CLU_103704_1_0_4"/>
<reference evidence="2 3" key="2">
    <citation type="journal article" date="2016" name="Appl. Microbiol. Biotechnol.">
        <title>Mutations improving production and secretion of extracellular lipase by Burkholderia glumae PG1.</title>
        <authorList>
            <person name="Knapp A."/>
            <person name="Voget S."/>
            <person name="Gao R."/>
            <person name="Zaburannyi N."/>
            <person name="Krysciak D."/>
            <person name="Breuer M."/>
            <person name="Hauer B."/>
            <person name="Streit W.R."/>
            <person name="Muller R."/>
            <person name="Daniel R."/>
            <person name="Jaeger K.E."/>
        </authorList>
    </citation>
    <scope>NUCLEOTIDE SEQUENCE [LARGE SCALE GENOMIC DNA]</scope>
    <source>
        <strain evidence="2 3">PG1</strain>
    </source>
</reference>
<evidence type="ECO:0000313" key="2">
    <source>
        <dbReference type="EMBL" id="AJK48811.1"/>
    </source>
</evidence>
<dbReference type="KEGG" id="bgp:BGL_2c07270"/>
<proteinExistence type="predicted"/>
<evidence type="ECO:0000259" key="1">
    <source>
        <dbReference type="Pfam" id="PF00174"/>
    </source>
</evidence>
<keyword evidence="3" id="KW-1185">Reference proteome</keyword>
<dbReference type="RefSeq" id="WP_042627384.1">
    <property type="nucleotide sequence ID" value="NZ_CP002581.1"/>
</dbReference>
<dbReference type="AlphaFoldDB" id="A0A0B6S997"/>
<name>A0A0B6S997_BURPL</name>
<dbReference type="Pfam" id="PF00174">
    <property type="entry name" value="Oxidored_molyb"/>
    <property type="match status" value="1"/>
</dbReference>
<dbReference type="Gene3D" id="3.90.420.10">
    <property type="entry name" value="Oxidoreductase, molybdopterin-binding domain"/>
    <property type="match status" value="1"/>
</dbReference>
<feature type="domain" description="Oxidoreductase molybdopterin-binding" evidence="1">
    <location>
        <begin position="22"/>
        <end position="139"/>
    </location>
</feature>